<feature type="region of interest" description="Disordered" evidence="5">
    <location>
        <begin position="291"/>
        <end position="339"/>
    </location>
</feature>
<organism evidence="6 7">
    <name type="scientific">Thecamonas trahens ATCC 50062</name>
    <dbReference type="NCBI Taxonomy" id="461836"/>
    <lineage>
        <taxon>Eukaryota</taxon>
        <taxon>Apusozoa</taxon>
        <taxon>Apusomonadida</taxon>
        <taxon>Apusomonadidae</taxon>
        <taxon>Thecamonas</taxon>
    </lineage>
</organism>
<dbReference type="InterPro" id="IPR023397">
    <property type="entry name" value="SAM-dep_MeTrfase_MraW_recog"/>
</dbReference>
<dbReference type="SUPFAM" id="SSF81799">
    <property type="entry name" value="Putative methyltransferase TM0872, insert domain"/>
    <property type="match status" value="1"/>
</dbReference>
<dbReference type="Pfam" id="PF01795">
    <property type="entry name" value="Methyltransf_5"/>
    <property type="match status" value="1"/>
</dbReference>
<dbReference type="Gene3D" id="3.40.50.150">
    <property type="entry name" value="Vaccinia Virus protein VP39"/>
    <property type="match status" value="1"/>
</dbReference>
<dbReference type="OrthoDB" id="16290at2759"/>
<keyword evidence="4" id="KW-0949">S-adenosyl-L-methionine</keyword>
<dbReference type="NCBIfam" id="TIGR00006">
    <property type="entry name" value="16S rRNA (cytosine(1402)-N(4))-methyltransferase RsmH"/>
    <property type="match status" value="1"/>
</dbReference>
<gene>
    <name evidence="6" type="ORF">AMSG_07977</name>
</gene>
<dbReference type="InterPro" id="IPR002903">
    <property type="entry name" value="RsmH"/>
</dbReference>
<sequence>MTSTVPTARQSGIASATAAALAGASERGHEPVLVEPVLQAVVDAVARVGPRSMVVDATFGCGGYTRGLLAATGEETKVLGIDRDASMEIHAAPLAERHPERLAFACAPFSTITSLELSAPVAAVVFDLGLNSAALDDPARGFSFRPTHDGPLDMRMSPQAGGETAADLVARMPELELSALFTDLGGERPRLAARIAQALVAAREAGAAPTTTQELASLVARIKGSKARRKRDHHPATLVFQALRMAVNHEMDELRAGLAGARDVLADGGALVVVSYHSGEDGVVKRFLRSSRSATPPHKHSFGGPTPGAKSITAPRAEAATNPRARSARLRVGIRDRSN</sequence>
<proteinExistence type="inferred from homology"/>
<dbReference type="GO" id="GO:0070475">
    <property type="term" value="P:rRNA base methylation"/>
    <property type="evidence" value="ECO:0007669"/>
    <property type="project" value="TreeGrafter"/>
</dbReference>
<evidence type="ECO:0000313" key="7">
    <source>
        <dbReference type="Proteomes" id="UP000054408"/>
    </source>
</evidence>
<dbReference type="PANTHER" id="PTHR11265">
    <property type="entry name" value="S-ADENOSYL-METHYLTRANSFERASE MRAW"/>
    <property type="match status" value="1"/>
</dbReference>
<dbReference type="EMBL" id="GL349470">
    <property type="protein sequence ID" value="KNC51879.1"/>
    <property type="molecule type" value="Genomic_DNA"/>
</dbReference>
<evidence type="ECO:0000256" key="5">
    <source>
        <dbReference type="SAM" id="MobiDB-lite"/>
    </source>
</evidence>
<reference evidence="6 7" key="1">
    <citation type="submission" date="2010-05" db="EMBL/GenBank/DDBJ databases">
        <title>The Genome Sequence of Thecamonas trahens ATCC 50062.</title>
        <authorList>
            <consortium name="The Broad Institute Genome Sequencing Platform"/>
            <person name="Russ C."/>
            <person name="Cuomo C."/>
            <person name="Shea T."/>
            <person name="Young S.K."/>
            <person name="Zeng Q."/>
            <person name="Koehrsen M."/>
            <person name="Haas B."/>
            <person name="Borodovsky M."/>
            <person name="Guigo R."/>
            <person name="Alvarado L."/>
            <person name="Berlin A."/>
            <person name="Bochicchio J."/>
            <person name="Borenstein D."/>
            <person name="Chapman S."/>
            <person name="Chen Z."/>
            <person name="Freedman E."/>
            <person name="Gellesch M."/>
            <person name="Goldberg J."/>
            <person name="Griggs A."/>
            <person name="Gujja S."/>
            <person name="Heilman E."/>
            <person name="Heiman D."/>
            <person name="Hepburn T."/>
            <person name="Howarth C."/>
            <person name="Jen D."/>
            <person name="Larson L."/>
            <person name="Mehta T."/>
            <person name="Park D."/>
            <person name="Pearson M."/>
            <person name="Roberts A."/>
            <person name="Saif S."/>
            <person name="Shenoy N."/>
            <person name="Sisk P."/>
            <person name="Stolte C."/>
            <person name="Sykes S."/>
            <person name="Thomson T."/>
            <person name="Walk T."/>
            <person name="White J."/>
            <person name="Yandava C."/>
            <person name="Burger G."/>
            <person name="Gray M.W."/>
            <person name="Holland P.W.H."/>
            <person name="King N."/>
            <person name="Lang F.B.F."/>
            <person name="Roger A.J."/>
            <person name="Ruiz-Trillo I."/>
            <person name="Lander E."/>
            <person name="Nusbaum C."/>
        </authorList>
    </citation>
    <scope>NUCLEOTIDE SEQUENCE [LARGE SCALE GENOMIC DNA]</scope>
    <source>
        <strain evidence="6 7">ATCC 50062</strain>
    </source>
</reference>
<keyword evidence="7" id="KW-1185">Reference proteome</keyword>
<evidence type="ECO:0000256" key="2">
    <source>
        <dbReference type="ARBA" id="ARBA00022603"/>
    </source>
</evidence>
<dbReference type="OMA" id="NPAKRTF"/>
<dbReference type="SUPFAM" id="SSF53335">
    <property type="entry name" value="S-adenosyl-L-methionine-dependent methyltransferases"/>
    <property type="match status" value="1"/>
</dbReference>
<dbReference type="Proteomes" id="UP000054408">
    <property type="component" value="Unassembled WGS sequence"/>
</dbReference>
<evidence type="ECO:0000256" key="4">
    <source>
        <dbReference type="ARBA" id="ARBA00022691"/>
    </source>
</evidence>
<name>A0A0L0DHM9_THETB</name>
<dbReference type="PANTHER" id="PTHR11265:SF0">
    <property type="entry name" value="12S RRNA N4-METHYLCYTIDINE METHYLTRANSFERASE"/>
    <property type="match status" value="1"/>
</dbReference>
<evidence type="ECO:0000256" key="3">
    <source>
        <dbReference type="ARBA" id="ARBA00022679"/>
    </source>
</evidence>
<dbReference type="HAMAP" id="MF_01007">
    <property type="entry name" value="16SrRNA_methyltr_H"/>
    <property type="match status" value="1"/>
</dbReference>
<dbReference type="GO" id="GO:0071424">
    <property type="term" value="F:rRNA (cytosine-N4-)-methyltransferase activity"/>
    <property type="evidence" value="ECO:0007669"/>
    <property type="project" value="TreeGrafter"/>
</dbReference>
<dbReference type="eggNOG" id="KOG2782">
    <property type="taxonomic scope" value="Eukaryota"/>
</dbReference>
<dbReference type="Gene3D" id="1.10.150.170">
    <property type="entry name" value="Putative methyltransferase TM0872, insert domain"/>
    <property type="match status" value="1"/>
</dbReference>
<keyword evidence="2 6" id="KW-0489">Methyltransferase</keyword>
<keyword evidence="3" id="KW-0808">Transferase</keyword>
<comment type="similarity">
    <text evidence="1">Belongs to the methyltransferase superfamily. RsmH family.</text>
</comment>
<evidence type="ECO:0000313" key="6">
    <source>
        <dbReference type="EMBL" id="KNC51879.1"/>
    </source>
</evidence>
<accession>A0A0L0DHM9</accession>
<dbReference type="RefSeq" id="XP_013755737.1">
    <property type="nucleotide sequence ID" value="XM_013900283.1"/>
</dbReference>
<dbReference type="STRING" id="461836.A0A0L0DHM9"/>
<evidence type="ECO:0000256" key="1">
    <source>
        <dbReference type="ARBA" id="ARBA00010396"/>
    </source>
</evidence>
<protein>
    <submittedName>
        <fullName evidence="6">Methylase MraW</fullName>
    </submittedName>
</protein>
<dbReference type="GeneID" id="25566773"/>
<dbReference type="InterPro" id="IPR029063">
    <property type="entry name" value="SAM-dependent_MTases_sf"/>
</dbReference>
<dbReference type="PIRSF" id="PIRSF004486">
    <property type="entry name" value="MraW"/>
    <property type="match status" value="1"/>
</dbReference>
<dbReference type="AlphaFoldDB" id="A0A0L0DHM9"/>